<evidence type="ECO:0000313" key="2">
    <source>
        <dbReference type="Proteomes" id="UP000660680"/>
    </source>
</evidence>
<reference evidence="1" key="1">
    <citation type="journal article" date="2014" name="Int. J. Syst. Evol. Microbiol.">
        <title>Complete genome sequence of Corynebacterium casei LMG S-19264T (=DSM 44701T), isolated from a smear-ripened cheese.</title>
        <authorList>
            <consortium name="US DOE Joint Genome Institute (JGI-PGF)"/>
            <person name="Walter F."/>
            <person name="Albersmeier A."/>
            <person name="Kalinowski J."/>
            <person name="Ruckert C."/>
        </authorList>
    </citation>
    <scope>NUCLEOTIDE SEQUENCE</scope>
    <source>
        <strain evidence="1">JCM 3276</strain>
    </source>
</reference>
<reference evidence="1" key="2">
    <citation type="submission" date="2020-09" db="EMBL/GenBank/DDBJ databases">
        <authorList>
            <person name="Sun Q."/>
            <person name="Ohkuma M."/>
        </authorList>
    </citation>
    <scope>NUCLEOTIDE SEQUENCE</scope>
    <source>
        <strain evidence="1">JCM 3276</strain>
    </source>
</reference>
<dbReference type="Proteomes" id="UP000660680">
    <property type="component" value="Unassembled WGS sequence"/>
</dbReference>
<protein>
    <recommendedName>
        <fullName evidence="3">DUF885 domain-containing protein</fullName>
    </recommendedName>
</protein>
<dbReference type="AlphaFoldDB" id="A0A918GCJ3"/>
<dbReference type="EMBL" id="BMRB01000002">
    <property type="protein sequence ID" value="GGS28836.1"/>
    <property type="molecule type" value="Genomic_DNA"/>
</dbReference>
<organism evidence="1 2">
    <name type="scientific">Actinokineospora fastidiosa</name>
    <dbReference type="NCBI Taxonomy" id="1816"/>
    <lineage>
        <taxon>Bacteria</taxon>
        <taxon>Bacillati</taxon>
        <taxon>Actinomycetota</taxon>
        <taxon>Actinomycetes</taxon>
        <taxon>Pseudonocardiales</taxon>
        <taxon>Pseudonocardiaceae</taxon>
        <taxon>Actinokineospora</taxon>
    </lineage>
</organism>
<name>A0A918GCJ3_9PSEU</name>
<dbReference type="InterPro" id="IPR010281">
    <property type="entry name" value="DUF885"/>
</dbReference>
<gene>
    <name evidence="1" type="ORF">GCM10010171_22480</name>
</gene>
<dbReference type="Pfam" id="PF05960">
    <property type="entry name" value="DUF885"/>
    <property type="match status" value="1"/>
</dbReference>
<comment type="caution">
    <text evidence="1">The sequence shown here is derived from an EMBL/GenBank/DDBJ whole genome shotgun (WGS) entry which is preliminary data.</text>
</comment>
<dbReference type="PANTHER" id="PTHR33361:SF2">
    <property type="entry name" value="DUF885 DOMAIN-CONTAINING PROTEIN"/>
    <property type="match status" value="1"/>
</dbReference>
<accession>A0A918GCJ3</accession>
<evidence type="ECO:0000313" key="1">
    <source>
        <dbReference type="EMBL" id="GGS28836.1"/>
    </source>
</evidence>
<keyword evidence="2" id="KW-1185">Reference proteome</keyword>
<dbReference type="PANTHER" id="PTHR33361">
    <property type="entry name" value="GLR0591 PROTEIN"/>
    <property type="match status" value="1"/>
</dbReference>
<proteinExistence type="predicted"/>
<evidence type="ECO:0008006" key="3">
    <source>
        <dbReference type="Google" id="ProtNLM"/>
    </source>
</evidence>
<dbReference type="RefSeq" id="WP_189210363.1">
    <property type="nucleotide sequence ID" value="NZ_BMRB01000002.1"/>
</dbReference>
<sequence length="553" mass="60222">MTVDHLADRLLGEILDADPVESTLLGLPGRDHLLPDLTEDSAASRRTRLVGIAELARVAKTRDQRDRLTAAVTVQQAEAAVAQIDARAADHTVTDLFVAPATALITTLPGITVTDDGESYLARLSAIPRFLDQLSERHRLGRAAGRAAVARLVQAAIDKFERYLAAPADDPLMTPTPENPSSGFTARRAALLHDAVRPAIARYREALASEVLPAARPDTRPGLCWLPDGAEQYAALARAHTTTDLSPTDLHETGLSVMADIAAEFVALTDAADLQDAIAVARSSPAAPWRDAEEMIAAARSAIARANEAAVHWFGRLPRQECEIAPVPEAAAQGGPAAYYQPPSLDGRRPGVCYFNTYRVAERDRDGLEAVAFHEGVPGHHLQLALAQEFVELPMLRRISTLTAYAEGWGLYAERLADEMALYSGDRARLGMLSVDARRAARLVVDTGLHAFGWSRDRAIGYLLANTTRPRVEVEADVDRFIALPGQALAYTVGRLEFQRNRSRAERALGDRFHIRRFHDVVLGSGALPLSVLATVVDDWISSHDRKDSRRVR</sequence>